<dbReference type="GO" id="GO:0004180">
    <property type="term" value="F:carboxypeptidase activity"/>
    <property type="evidence" value="ECO:0007669"/>
    <property type="project" value="UniProtKB-KW"/>
</dbReference>
<dbReference type="GO" id="GO:0070573">
    <property type="term" value="F:metallodipeptidase activity"/>
    <property type="evidence" value="ECO:0007669"/>
    <property type="project" value="InterPro"/>
</dbReference>
<evidence type="ECO:0000256" key="1">
    <source>
        <dbReference type="ARBA" id="ARBA00004240"/>
    </source>
</evidence>
<reference evidence="23 24" key="1">
    <citation type="journal article" date="2013" name="Genome Announc.">
        <title>Complete Genome Sequence of Burkholderia sp. Strain RPE64, Bacterial Symbiont of the Bean Bug Riptortus pedestris.</title>
        <authorList>
            <person name="Shibata T.F."/>
            <person name="Maeda T."/>
            <person name="Nikoh N."/>
            <person name="Yamaguchi K."/>
            <person name="Oshima K."/>
            <person name="Hattori M."/>
            <person name="Nishiyama T."/>
            <person name="Hasebe M."/>
            <person name="Fukatsu T."/>
            <person name="Kikuchi Y."/>
            <person name="Shigenobu S."/>
        </authorList>
    </citation>
    <scope>NUCLEOTIDE SEQUENCE [LARGE SCALE GENOMIC DNA]</scope>
    <source>
        <plasmid evidence="23 24">p2</plasmid>
    </source>
</reference>
<dbReference type="HOGENOM" id="CLU_033697_0_0_4"/>
<evidence type="ECO:0000256" key="3">
    <source>
        <dbReference type="ARBA" id="ARBA00004555"/>
    </source>
</evidence>
<dbReference type="Gene3D" id="3.50.30.30">
    <property type="match status" value="1"/>
</dbReference>
<dbReference type="Gene3D" id="3.40.630.10">
    <property type="entry name" value="Zn peptidases"/>
    <property type="match status" value="1"/>
</dbReference>
<dbReference type="KEGG" id="buo:BRPE64_ECDS03080"/>
<comment type="subcellular location">
    <subcellularLocation>
        <location evidence="1">Endoplasmic reticulum</location>
    </subcellularLocation>
    <subcellularLocation>
        <location evidence="3">Golgi apparatus</location>
    </subcellularLocation>
    <subcellularLocation>
        <location evidence="2">Lysosome</location>
    </subcellularLocation>
    <subcellularLocation>
        <location evidence="4">Secreted</location>
    </subcellularLocation>
</comment>
<evidence type="ECO:0000256" key="17">
    <source>
        <dbReference type="ARBA" id="ARBA00023180"/>
    </source>
</evidence>
<feature type="domain" description="Peptidase M28" evidence="22">
    <location>
        <begin position="233"/>
        <end position="413"/>
    </location>
</feature>
<evidence type="ECO:0000256" key="8">
    <source>
        <dbReference type="ARBA" id="ARBA00022670"/>
    </source>
</evidence>
<evidence type="ECO:0000256" key="16">
    <source>
        <dbReference type="ARBA" id="ARBA00023145"/>
    </source>
</evidence>
<protein>
    <recommendedName>
        <fullName evidence="5">Carboxypeptidase Q</fullName>
    </recommendedName>
    <alternativeName>
        <fullName evidence="20">Plasma glutamate carboxypeptidase</fullName>
    </alternativeName>
</protein>
<evidence type="ECO:0000256" key="13">
    <source>
        <dbReference type="ARBA" id="ARBA00022833"/>
    </source>
</evidence>
<dbReference type="Pfam" id="PF04389">
    <property type="entry name" value="Peptidase_M28"/>
    <property type="match status" value="1"/>
</dbReference>
<evidence type="ECO:0000256" key="19">
    <source>
        <dbReference type="ARBA" id="ARBA00025833"/>
    </source>
</evidence>
<name>A0A060PRX4_9BURK</name>
<evidence type="ECO:0000256" key="7">
    <source>
        <dbReference type="ARBA" id="ARBA00022645"/>
    </source>
</evidence>
<evidence type="ECO:0000256" key="15">
    <source>
        <dbReference type="ARBA" id="ARBA00023049"/>
    </source>
</evidence>
<keyword evidence="10" id="KW-0732">Signal</keyword>
<geneLocation type="plasmid" evidence="23 24">
    <name>p2</name>
</geneLocation>
<keyword evidence="23" id="KW-0031">Aminopeptidase</keyword>
<dbReference type="GO" id="GO:0004177">
    <property type="term" value="F:aminopeptidase activity"/>
    <property type="evidence" value="ECO:0007669"/>
    <property type="project" value="UniProtKB-KW"/>
</dbReference>
<dbReference type="EMBL" id="AP013062">
    <property type="protein sequence ID" value="BAO94190.1"/>
    <property type="molecule type" value="Genomic_DNA"/>
</dbReference>
<accession>A0A060PRX4</accession>
<keyword evidence="15" id="KW-0482">Metalloprotease</keyword>
<dbReference type="GO" id="GO:0046872">
    <property type="term" value="F:metal ion binding"/>
    <property type="evidence" value="ECO:0007669"/>
    <property type="project" value="UniProtKB-KW"/>
</dbReference>
<dbReference type="GO" id="GO:0005764">
    <property type="term" value="C:lysosome"/>
    <property type="evidence" value="ECO:0007669"/>
    <property type="project" value="UniProtKB-SubCell"/>
</dbReference>
<keyword evidence="17" id="KW-0325">Glycoprotein</keyword>
<keyword evidence="24" id="KW-1185">Reference proteome</keyword>
<reference evidence="23 24" key="2">
    <citation type="journal article" date="2018" name="Int. J. Syst. Evol. Microbiol.">
        <title>Burkholderia insecticola sp. nov., a gut symbiotic bacterium of the bean bug Riptortus pedestris.</title>
        <authorList>
            <person name="Takeshita K."/>
            <person name="Tamaki H."/>
            <person name="Ohbayashi T."/>
            <person name="Meng X.-Y."/>
            <person name="Sone T."/>
            <person name="Mitani Y."/>
            <person name="Peeters C."/>
            <person name="Kikuchi Y."/>
            <person name="Vandamme P."/>
        </authorList>
    </citation>
    <scope>NUCLEOTIDE SEQUENCE [LARGE SCALE GENOMIC DNA]</scope>
    <source>
        <strain evidence="23">RPE64</strain>
        <plasmid evidence="23 24">p2</plasmid>
    </source>
</reference>
<dbReference type="Proteomes" id="UP000013966">
    <property type="component" value="Plasmid p2"/>
</dbReference>
<evidence type="ECO:0000256" key="4">
    <source>
        <dbReference type="ARBA" id="ARBA00004613"/>
    </source>
</evidence>
<keyword evidence="9" id="KW-0479">Metal-binding</keyword>
<feature type="domain" description="PA" evidence="21">
    <location>
        <begin position="116"/>
        <end position="195"/>
    </location>
</feature>
<dbReference type="InterPro" id="IPR003137">
    <property type="entry name" value="PA_domain"/>
</dbReference>
<evidence type="ECO:0000256" key="10">
    <source>
        <dbReference type="ARBA" id="ARBA00022729"/>
    </source>
</evidence>
<dbReference type="InterPro" id="IPR007484">
    <property type="entry name" value="Peptidase_M28"/>
</dbReference>
<keyword evidence="12" id="KW-0256">Endoplasmic reticulum</keyword>
<evidence type="ECO:0000313" key="24">
    <source>
        <dbReference type="Proteomes" id="UP000013966"/>
    </source>
</evidence>
<proteinExistence type="predicted"/>
<dbReference type="InterPro" id="IPR046450">
    <property type="entry name" value="PA_dom_sf"/>
</dbReference>
<evidence type="ECO:0000256" key="20">
    <source>
        <dbReference type="ARBA" id="ARBA00033328"/>
    </source>
</evidence>
<organism evidence="23 24">
    <name type="scientific">Caballeronia insecticola</name>
    <dbReference type="NCBI Taxonomy" id="758793"/>
    <lineage>
        <taxon>Bacteria</taxon>
        <taxon>Pseudomonadati</taxon>
        <taxon>Pseudomonadota</taxon>
        <taxon>Betaproteobacteria</taxon>
        <taxon>Burkholderiales</taxon>
        <taxon>Burkholderiaceae</taxon>
        <taxon>Caballeronia</taxon>
    </lineage>
</organism>
<evidence type="ECO:0000256" key="9">
    <source>
        <dbReference type="ARBA" id="ARBA00022723"/>
    </source>
</evidence>
<evidence type="ECO:0000256" key="11">
    <source>
        <dbReference type="ARBA" id="ARBA00022801"/>
    </source>
</evidence>
<evidence type="ECO:0000256" key="2">
    <source>
        <dbReference type="ARBA" id="ARBA00004371"/>
    </source>
</evidence>
<dbReference type="GO" id="GO:0006508">
    <property type="term" value="P:proteolysis"/>
    <property type="evidence" value="ECO:0007669"/>
    <property type="project" value="UniProtKB-KW"/>
</dbReference>
<dbReference type="InterPro" id="IPR039866">
    <property type="entry name" value="CPQ"/>
</dbReference>
<evidence type="ECO:0000256" key="18">
    <source>
        <dbReference type="ARBA" id="ARBA00023228"/>
    </source>
</evidence>
<keyword evidence="16" id="KW-0865">Zymogen</keyword>
<evidence type="ECO:0000256" key="5">
    <source>
        <dbReference type="ARBA" id="ARBA00014116"/>
    </source>
</evidence>
<keyword evidence="13" id="KW-0862">Zinc</keyword>
<gene>
    <name evidence="23" type="ORF">BRPE64_ECDS03080</name>
</gene>
<sequence>MGRDASYVSSTETGKVENRYHALHEDFARLCDFGGRLLGSESERAAIAWVHDKLSEIGGRVESFPLLVPIWRPVRSRVTIDDTGEEFDCQPMLRTVSTPAGGLGGALLDLGRGRPEDYAFIGNAVRGKIVMIEHEYPFSSTHVHRREKIRLAIRHGAKAVLMRNPGDSGGLLSGSSDTADGYKPIPCGYISEECATRLQMQRSGDARVRIVLEGAETDAATCIPSLLVGDPANPRIVLSAHVDGHPFGESALDNASGVAVALAATRCLAPMFLEHRAYALQTIIFTAEEWSLFGSKRYVHELSEPDRRNIRLNINLDTVAGSPNLTALTSNFPRLEPLVAQASQACDIKVDTHPTLMANSDHYSFARSGIPAFRLLAGFNEPESRVRHILSGSDTRDKVKPRELERSLRFVCSFIETAASRPDMLENLV</sequence>
<comment type="subunit">
    <text evidence="19">Homodimer. The monomeric form is inactive while the homodimer is active.</text>
</comment>
<dbReference type="PANTHER" id="PTHR12053:SF3">
    <property type="entry name" value="CARBOXYPEPTIDASE Q"/>
    <property type="match status" value="1"/>
</dbReference>
<dbReference type="Pfam" id="PF02225">
    <property type="entry name" value="PA"/>
    <property type="match status" value="1"/>
</dbReference>
<dbReference type="AlphaFoldDB" id="A0A060PRX4"/>
<evidence type="ECO:0000259" key="21">
    <source>
        <dbReference type="Pfam" id="PF02225"/>
    </source>
</evidence>
<keyword evidence="6" id="KW-0964">Secreted</keyword>
<evidence type="ECO:0000256" key="6">
    <source>
        <dbReference type="ARBA" id="ARBA00022525"/>
    </source>
</evidence>
<keyword evidence="7" id="KW-0121">Carboxypeptidase</keyword>
<evidence type="ECO:0000313" key="23">
    <source>
        <dbReference type="EMBL" id="BAO94190.1"/>
    </source>
</evidence>
<keyword evidence="23" id="KW-0614">Plasmid</keyword>
<evidence type="ECO:0000256" key="14">
    <source>
        <dbReference type="ARBA" id="ARBA00023034"/>
    </source>
</evidence>
<dbReference type="GO" id="GO:0005576">
    <property type="term" value="C:extracellular region"/>
    <property type="evidence" value="ECO:0007669"/>
    <property type="project" value="UniProtKB-SubCell"/>
</dbReference>
<dbReference type="SUPFAM" id="SSF53187">
    <property type="entry name" value="Zn-dependent exopeptidases"/>
    <property type="match status" value="1"/>
</dbReference>
<dbReference type="PANTHER" id="PTHR12053">
    <property type="entry name" value="PROTEASE FAMILY M28 PLASMA GLUTAMATE CARBOXYPEPTIDASE-RELATED"/>
    <property type="match status" value="1"/>
</dbReference>
<evidence type="ECO:0000256" key="12">
    <source>
        <dbReference type="ARBA" id="ARBA00022824"/>
    </source>
</evidence>
<keyword evidence="18" id="KW-0458">Lysosome</keyword>
<evidence type="ECO:0000259" key="22">
    <source>
        <dbReference type="Pfam" id="PF04389"/>
    </source>
</evidence>
<keyword evidence="14" id="KW-0333">Golgi apparatus</keyword>
<keyword evidence="8" id="KW-0645">Protease</keyword>
<keyword evidence="11" id="KW-0378">Hydrolase</keyword>
<dbReference type="SUPFAM" id="SSF52025">
    <property type="entry name" value="PA domain"/>
    <property type="match status" value="1"/>
</dbReference>